<dbReference type="InterPro" id="IPR001667">
    <property type="entry name" value="DDH_dom"/>
</dbReference>
<dbReference type="EMBL" id="CP001843">
    <property type="protein sequence ID" value="AEF83870.1"/>
    <property type="molecule type" value="Genomic_DNA"/>
</dbReference>
<protein>
    <submittedName>
        <fullName evidence="3">DHH superfamily protein, subfamily 1</fullName>
    </submittedName>
</protein>
<dbReference type="KEGG" id="tpi:TREPR_0378"/>
<gene>
    <name evidence="3" type="ordered locus">TREPR_0378</name>
</gene>
<proteinExistence type="predicted"/>
<name>F5YN08_TREPZ</name>
<dbReference type="OrthoDB" id="5896813at2"/>
<evidence type="ECO:0000313" key="4">
    <source>
        <dbReference type="Proteomes" id="UP000009223"/>
    </source>
</evidence>
<dbReference type="PANTHER" id="PTHR47618">
    <property type="entry name" value="BIFUNCTIONAL OLIGORIBONUCLEASE AND PAP PHOSPHATASE NRNA"/>
    <property type="match status" value="1"/>
</dbReference>
<accession>F5YN08</accession>
<dbReference type="AlphaFoldDB" id="F5YN08"/>
<reference evidence="3 4" key="2">
    <citation type="journal article" date="2011" name="ISME J.">
        <title>RNA-seq reveals cooperative metabolic interactions between two termite-gut spirochete species in co-culture.</title>
        <authorList>
            <person name="Rosenthal A.Z."/>
            <person name="Matson E.G."/>
            <person name="Eldar A."/>
            <person name="Leadbetter J.R."/>
        </authorList>
    </citation>
    <scope>NUCLEOTIDE SEQUENCE [LARGE SCALE GENOMIC DNA]</scope>
    <source>
        <strain evidence="4">ATCC BAA-887 / DSM 12427 / ZAS-2</strain>
    </source>
</reference>
<reference evidence="4" key="1">
    <citation type="submission" date="2009-12" db="EMBL/GenBank/DDBJ databases">
        <title>Complete sequence of Treponema primitia strain ZAS-2.</title>
        <authorList>
            <person name="Tetu S.G."/>
            <person name="Matson E."/>
            <person name="Ren Q."/>
            <person name="Seshadri R."/>
            <person name="Elbourne L."/>
            <person name="Hassan K.A."/>
            <person name="Durkin A."/>
            <person name="Radune D."/>
            <person name="Mohamoud Y."/>
            <person name="Shay R."/>
            <person name="Jin S."/>
            <person name="Zhang X."/>
            <person name="Lucey K."/>
            <person name="Ballor N.R."/>
            <person name="Ottesen E."/>
            <person name="Rosenthal R."/>
            <person name="Allen A."/>
            <person name="Leadbetter J.R."/>
            <person name="Paulsen I.T."/>
        </authorList>
    </citation>
    <scope>NUCLEOTIDE SEQUENCE [LARGE SCALE GENOMIC DNA]</scope>
    <source>
        <strain evidence="4">ATCC BAA-887 / DSM 12427 / ZAS-2</strain>
    </source>
</reference>
<keyword evidence="4" id="KW-1185">Reference proteome</keyword>
<dbReference type="Pfam" id="PF02272">
    <property type="entry name" value="DHHA1"/>
    <property type="match status" value="1"/>
</dbReference>
<evidence type="ECO:0000313" key="3">
    <source>
        <dbReference type="EMBL" id="AEF83870.1"/>
    </source>
</evidence>
<dbReference type="InterPro" id="IPR051319">
    <property type="entry name" value="Oligoribo/pAp-PDE_c-di-AMP_PDE"/>
</dbReference>
<sequence length="352" mass="39014">MDKSVEPPELSSGASFTRFLSLLEESCRLSDRFSAGSGDSAETPQRRVVIQTHDFPDHDAVASAFALSQLLERYGFTPKLLYRGIIRSYSLWSMISQLAVPITQVTGKVSEEWRQVPCVLVDGNPTNTNARQITEKLFGVIDHHGNSETPDCPFVDIRTDSGSCSSIIESYWHELGLSPDRVTATALLMGIQMDTDFLSRRVHPADLDALHRIFFTADWEYGSRVVKTALSKKDLNSLQLAIANARIQEGLFFTVISEDTTQEVISILADFFLRLREISITVLVENKGEIRPVSVRSQLPEVSAARVIRTALKDIGEGGGHDYMAGGLLSASTEISDDELFERFLNAIKEPS</sequence>
<evidence type="ECO:0000259" key="2">
    <source>
        <dbReference type="Pfam" id="PF02272"/>
    </source>
</evidence>
<dbReference type="SUPFAM" id="SSF64182">
    <property type="entry name" value="DHH phosphoesterases"/>
    <property type="match status" value="1"/>
</dbReference>
<dbReference type="Pfam" id="PF01368">
    <property type="entry name" value="DHH"/>
    <property type="match status" value="1"/>
</dbReference>
<organism evidence="3 4">
    <name type="scientific">Treponema primitia (strain ATCC BAA-887 / DSM 12427 / ZAS-2)</name>
    <dbReference type="NCBI Taxonomy" id="545694"/>
    <lineage>
        <taxon>Bacteria</taxon>
        <taxon>Pseudomonadati</taxon>
        <taxon>Spirochaetota</taxon>
        <taxon>Spirochaetia</taxon>
        <taxon>Spirochaetales</taxon>
        <taxon>Treponemataceae</taxon>
        <taxon>Treponema</taxon>
    </lineage>
</organism>
<dbReference type="eggNOG" id="COG0618">
    <property type="taxonomic scope" value="Bacteria"/>
</dbReference>
<dbReference type="InterPro" id="IPR038763">
    <property type="entry name" value="DHH_sf"/>
</dbReference>
<feature type="domain" description="DDH" evidence="1">
    <location>
        <begin position="47"/>
        <end position="191"/>
    </location>
</feature>
<dbReference type="Gene3D" id="3.90.1640.10">
    <property type="entry name" value="inorganic pyrophosphatase (n-terminal core)"/>
    <property type="match status" value="1"/>
</dbReference>
<dbReference type="HOGENOM" id="CLU_046377_1_0_12"/>
<dbReference type="Proteomes" id="UP000009223">
    <property type="component" value="Chromosome"/>
</dbReference>
<dbReference type="GO" id="GO:0003676">
    <property type="term" value="F:nucleic acid binding"/>
    <property type="evidence" value="ECO:0007669"/>
    <property type="project" value="InterPro"/>
</dbReference>
<dbReference type="RefSeq" id="WP_015709631.1">
    <property type="nucleotide sequence ID" value="NC_015578.1"/>
</dbReference>
<feature type="domain" description="DHHA1" evidence="2">
    <location>
        <begin position="252"/>
        <end position="349"/>
    </location>
</feature>
<dbReference type="Gene3D" id="3.10.310.30">
    <property type="match status" value="1"/>
</dbReference>
<dbReference type="PANTHER" id="PTHR47618:SF1">
    <property type="entry name" value="BIFUNCTIONAL OLIGORIBONUCLEASE AND PAP PHOSPHATASE NRNA"/>
    <property type="match status" value="1"/>
</dbReference>
<evidence type="ECO:0000259" key="1">
    <source>
        <dbReference type="Pfam" id="PF01368"/>
    </source>
</evidence>
<dbReference type="STRING" id="545694.TREPR_0378"/>
<dbReference type="InterPro" id="IPR003156">
    <property type="entry name" value="DHHA1_dom"/>
</dbReference>